<dbReference type="Proteomes" id="UP000716906">
    <property type="component" value="Unassembled WGS sequence"/>
</dbReference>
<proteinExistence type="predicted"/>
<evidence type="ECO:0000313" key="1">
    <source>
        <dbReference type="EMBL" id="MBM6738995.1"/>
    </source>
</evidence>
<dbReference type="SUPFAM" id="SSF110581">
    <property type="entry name" value="Indigoidine synthase A-like"/>
    <property type="match status" value="1"/>
</dbReference>
<reference evidence="1 2" key="1">
    <citation type="journal article" date="2021" name="Sci. Rep.">
        <title>The distribution of antibiotic resistance genes in chicken gut microbiota commensals.</title>
        <authorList>
            <person name="Juricova H."/>
            <person name="Matiasovicova J."/>
            <person name="Kubasova T."/>
            <person name="Cejkova D."/>
            <person name="Rychlik I."/>
        </authorList>
    </citation>
    <scope>NUCLEOTIDE SEQUENCE [LARGE SCALE GENOMIC DNA]</scope>
    <source>
        <strain evidence="1 2">An773</strain>
    </source>
</reference>
<evidence type="ECO:0000313" key="2">
    <source>
        <dbReference type="Proteomes" id="UP000716906"/>
    </source>
</evidence>
<dbReference type="RefSeq" id="WP_138303968.1">
    <property type="nucleotide sequence ID" value="NZ_JACLYY010000014.1"/>
</dbReference>
<organism evidence="1 2">
    <name type="scientific">Faecalicatena fissicatena</name>
    <dbReference type="NCBI Taxonomy" id="290055"/>
    <lineage>
        <taxon>Bacteria</taxon>
        <taxon>Bacillati</taxon>
        <taxon>Bacillota</taxon>
        <taxon>Clostridia</taxon>
        <taxon>Lachnospirales</taxon>
        <taxon>Lachnospiraceae</taxon>
        <taxon>Faecalicatena</taxon>
    </lineage>
</organism>
<keyword evidence="2" id="KW-1185">Reference proteome</keyword>
<dbReference type="Gene3D" id="3.40.1790.10">
    <property type="entry name" value="Indigoidine synthase domain"/>
    <property type="match status" value="1"/>
</dbReference>
<comment type="caution">
    <text evidence="1">The sequence shown here is derived from an EMBL/GenBank/DDBJ whole genome shotgun (WGS) entry which is preliminary data.</text>
</comment>
<dbReference type="EMBL" id="JACLYY010000014">
    <property type="protein sequence ID" value="MBM6738995.1"/>
    <property type="molecule type" value="Genomic_DNA"/>
</dbReference>
<name>A0ABS2EBI2_9FIRM</name>
<keyword evidence="1" id="KW-0326">Glycosidase</keyword>
<accession>A0ABS2EBI2</accession>
<dbReference type="InterPro" id="IPR007342">
    <property type="entry name" value="PsuG"/>
</dbReference>
<dbReference type="InterPro" id="IPR022830">
    <property type="entry name" value="Indigdn_synthA-like"/>
</dbReference>
<gene>
    <name evidence="1" type="ORF">H7U36_12955</name>
</gene>
<protein>
    <submittedName>
        <fullName evidence="1">Pseudouridine-5'-phosphate glycosidase</fullName>
    </submittedName>
</protein>
<dbReference type="Pfam" id="PF04227">
    <property type="entry name" value="Indigoidine_A"/>
    <property type="match status" value="1"/>
</dbReference>
<sequence length="254" mass="27443">MKHLIETALLTHGLSSLSNEYIKKQWPFKEANLAYLENGTVKTGTIEDYLKLREHPERMARIDCTSLESAKSQGLSGAFTASATMAVCRELDIPMAVTAGMGGIGDVEGEELCPDLPALETIPVILISTGPKDMLDRAATFSWLRKHGVSVKGINTSSCTGYVFKGSPLPLESFDLSLPVAAPLLLINEIPVSDRITDREILTKAIQAGHQAAAEGRAYHPAANRRIDELTNGYSSIIQLASLIENARAAKKLP</sequence>
<dbReference type="GO" id="GO:0016798">
    <property type="term" value="F:hydrolase activity, acting on glycosyl bonds"/>
    <property type="evidence" value="ECO:0007669"/>
    <property type="project" value="UniProtKB-KW"/>
</dbReference>
<keyword evidence="1" id="KW-0378">Hydrolase</keyword>